<keyword evidence="1" id="KW-0472">Membrane</keyword>
<gene>
    <name evidence="2" type="ordered locus">Despr_1220</name>
</gene>
<dbReference type="InterPro" id="IPR001640">
    <property type="entry name" value="Lgt"/>
</dbReference>
<dbReference type="GO" id="GO:0005886">
    <property type="term" value="C:plasma membrane"/>
    <property type="evidence" value="ECO:0007669"/>
    <property type="project" value="InterPro"/>
</dbReference>
<dbReference type="Pfam" id="PF01790">
    <property type="entry name" value="LGT"/>
    <property type="match status" value="1"/>
</dbReference>
<evidence type="ECO:0000313" key="2">
    <source>
        <dbReference type="EMBL" id="ADW17386.1"/>
    </source>
</evidence>
<accession>A0A7U4DNS5</accession>
<feature type="transmembrane region" description="Helical" evidence="1">
    <location>
        <begin position="51"/>
        <end position="72"/>
    </location>
</feature>
<keyword evidence="1" id="KW-1133">Transmembrane helix</keyword>
<dbReference type="AlphaFoldDB" id="A0A7U4DNS5"/>
<feature type="transmembrane region" description="Helical" evidence="1">
    <location>
        <begin position="110"/>
        <end position="132"/>
    </location>
</feature>
<feature type="transmembrane region" description="Helical" evidence="1">
    <location>
        <begin position="144"/>
        <end position="160"/>
    </location>
</feature>
<reference evidence="2 3" key="1">
    <citation type="journal article" date="2011" name="Stand. Genomic Sci.">
        <title>Complete genome sequence of Desulfobulbus propionicus type strain (1pr3).</title>
        <authorList>
            <person name="Pagani I."/>
            <person name="Lapidus A."/>
            <person name="Nolan M."/>
            <person name="Lucas S."/>
            <person name="Hammon N."/>
            <person name="Deshpande S."/>
            <person name="Cheng J.F."/>
            <person name="Chertkov O."/>
            <person name="Davenport K."/>
            <person name="Tapia R."/>
            <person name="Han C."/>
            <person name="Goodwin L."/>
            <person name="Pitluck S."/>
            <person name="Liolios K."/>
            <person name="Mavromatis K."/>
            <person name="Ivanova N."/>
            <person name="Mikhailova N."/>
            <person name="Pati A."/>
            <person name="Chen A."/>
            <person name="Palaniappan K."/>
            <person name="Land M."/>
            <person name="Hauser L."/>
            <person name="Chang Y.J."/>
            <person name="Jeffries C.D."/>
            <person name="Detter J.C."/>
            <person name="Brambilla E."/>
            <person name="Kannan K.P."/>
            <person name="Djao O.D."/>
            <person name="Rohde M."/>
            <person name="Pukall R."/>
            <person name="Spring S."/>
            <person name="Goker M."/>
            <person name="Sikorski J."/>
            <person name="Woyke T."/>
            <person name="Bristow J."/>
            <person name="Eisen J.A."/>
            <person name="Markowitz V."/>
            <person name="Hugenholtz P."/>
            <person name="Kyrpides N.C."/>
            <person name="Klenk H.P."/>
        </authorList>
    </citation>
    <scope>NUCLEOTIDE SEQUENCE [LARGE SCALE GENOMIC DNA]</scope>
    <source>
        <strain evidence="3">ATCC 33891 / DSM 2032 / 1pr3</strain>
    </source>
</reference>
<keyword evidence="3" id="KW-1185">Reference proteome</keyword>
<dbReference type="KEGG" id="dpr:Despr_1220"/>
<evidence type="ECO:0008006" key="4">
    <source>
        <dbReference type="Google" id="ProtNLM"/>
    </source>
</evidence>
<proteinExistence type="predicted"/>
<keyword evidence="1" id="KW-0812">Transmembrane</keyword>
<feature type="transmembrane region" description="Helical" evidence="1">
    <location>
        <begin position="275"/>
        <end position="294"/>
    </location>
</feature>
<evidence type="ECO:0000256" key="1">
    <source>
        <dbReference type="SAM" id="Phobius"/>
    </source>
</evidence>
<protein>
    <recommendedName>
        <fullName evidence="4">Prolipoprotein diacylglyceryl transferase</fullName>
    </recommendedName>
</protein>
<dbReference type="RefSeq" id="WP_015723928.1">
    <property type="nucleotide sequence ID" value="NC_014972.1"/>
</dbReference>
<sequence length="350" mass="37810">MTEALFLCTTAALFAVAITLGWRYLPSDRFQVLAAVPVRRGEGSLWQGINFTWYGLILASAAIVGLVFVLVLGQAAHMAMVPLLALLTLIVGLCVPASRRIARLVEKKGYTFTIGGAFFCGLVSAPVLILAINLGCWLTATPRLSGQIVLAALAIGYIIGEGLGRLACLSFGCCYGKPLDQCGPLARRLLDRMAVVFTAPTKKAVYEGGLAGVKLVPVQGLTCLLYTVTGLVACHWFLQGRYRSAFLLSLMVSQIWRVLSEMLRADFRGFSAITAYQKMAVAAMVFGALLCVLLPQPSLPRPDMAAGLRVLLDPLLILGLKALWLILFLHFGRSMVTGAILSFQVHQHRI</sequence>
<dbReference type="GO" id="GO:0042158">
    <property type="term" value="P:lipoprotein biosynthetic process"/>
    <property type="evidence" value="ECO:0007669"/>
    <property type="project" value="InterPro"/>
</dbReference>
<feature type="transmembrane region" description="Helical" evidence="1">
    <location>
        <begin position="306"/>
        <end position="331"/>
    </location>
</feature>
<dbReference type="GO" id="GO:0008961">
    <property type="term" value="F:phosphatidylglycerol-prolipoprotein diacylglyceryl transferase activity"/>
    <property type="evidence" value="ECO:0007669"/>
    <property type="project" value="InterPro"/>
</dbReference>
<dbReference type="EMBL" id="CP002364">
    <property type="protein sequence ID" value="ADW17386.1"/>
    <property type="molecule type" value="Genomic_DNA"/>
</dbReference>
<organism evidence="2 3">
    <name type="scientific">Desulfobulbus propionicus (strain ATCC 33891 / DSM 2032 / VKM B-1956 / 1pr3)</name>
    <dbReference type="NCBI Taxonomy" id="577650"/>
    <lineage>
        <taxon>Bacteria</taxon>
        <taxon>Pseudomonadati</taxon>
        <taxon>Thermodesulfobacteriota</taxon>
        <taxon>Desulfobulbia</taxon>
        <taxon>Desulfobulbales</taxon>
        <taxon>Desulfobulbaceae</taxon>
        <taxon>Desulfobulbus</taxon>
    </lineage>
</organism>
<name>A0A7U4DNS5_DESPD</name>
<evidence type="ECO:0000313" key="3">
    <source>
        <dbReference type="Proteomes" id="UP000006365"/>
    </source>
</evidence>
<feature type="transmembrane region" description="Helical" evidence="1">
    <location>
        <begin position="79"/>
        <end position="98"/>
    </location>
</feature>
<dbReference type="Proteomes" id="UP000006365">
    <property type="component" value="Chromosome"/>
</dbReference>